<feature type="domain" description="Sushi" evidence="3">
    <location>
        <begin position="81"/>
        <end position="142"/>
    </location>
</feature>
<dbReference type="SUPFAM" id="SSF57535">
    <property type="entry name" value="Complement control module/SCR domain"/>
    <property type="match status" value="1"/>
</dbReference>
<protein>
    <submittedName>
        <fullName evidence="4">Sushi domain (Scr repeat) domain containing protein</fullName>
    </submittedName>
</protein>
<dbReference type="InterPro" id="IPR000436">
    <property type="entry name" value="Sushi_SCR_CCP_dom"/>
</dbReference>
<dbReference type="PROSITE" id="PS50923">
    <property type="entry name" value="SUSHI"/>
    <property type="match status" value="1"/>
</dbReference>
<name>A0A131YF37_RHIAP</name>
<dbReference type="AlphaFoldDB" id="A0A131YF37"/>
<evidence type="ECO:0000313" key="4">
    <source>
        <dbReference type="EMBL" id="JAP76706.1"/>
    </source>
</evidence>
<evidence type="ECO:0000256" key="2">
    <source>
        <dbReference type="PROSITE-ProRule" id="PRU00302"/>
    </source>
</evidence>
<organism evidence="4">
    <name type="scientific">Rhipicephalus appendiculatus</name>
    <name type="common">Brown ear tick</name>
    <dbReference type="NCBI Taxonomy" id="34631"/>
    <lineage>
        <taxon>Eukaryota</taxon>
        <taxon>Metazoa</taxon>
        <taxon>Ecdysozoa</taxon>
        <taxon>Arthropoda</taxon>
        <taxon>Chelicerata</taxon>
        <taxon>Arachnida</taxon>
        <taxon>Acari</taxon>
        <taxon>Parasitiformes</taxon>
        <taxon>Ixodida</taxon>
        <taxon>Ixodoidea</taxon>
        <taxon>Ixodidae</taxon>
        <taxon>Rhipicephalinae</taxon>
        <taxon>Rhipicephalus</taxon>
        <taxon>Rhipicephalus</taxon>
    </lineage>
</organism>
<keyword evidence="2" id="KW-0768">Sushi</keyword>
<reference evidence="4" key="1">
    <citation type="journal article" date="2016" name="Ticks Tick Borne Dis.">
        <title>De novo assembly and annotation of the salivary gland transcriptome of Rhipicephalus appendiculatus male and female ticks during blood feeding.</title>
        <authorList>
            <person name="de Castro M.H."/>
            <person name="de Klerk D."/>
            <person name="Pienaar R."/>
            <person name="Latif A.A."/>
            <person name="Rees D.J."/>
            <person name="Mans B.J."/>
        </authorList>
    </citation>
    <scope>NUCLEOTIDE SEQUENCE</scope>
    <source>
        <tissue evidence="4">Salivary glands</tissue>
    </source>
</reference>
<evidence type="ECO:0000259" key="3">
    <source>
        <dbReference type="PROSITE" id="PS50923"/>
    </source>
</evidence>
<dbReference type="Gene3D" id="2.10.70.10">
    <property type="entry name" value="Complement Module, domain 1"/>
    <property type="match status" value="1"/>
</dbReference>
<sequence>MNKMNKSTPVVQAQDGCQPNDFYHIASQGLVIVTENEIAPLNSTFWPFCDGEEYTLVGNSSAVTCLRNGSWHIPPQMKCVEGCANFDTGPNGPRVAGRKRSYALGDSVTLSCSEGTRLQPRVERIICLGYSWSESAVPVCVPVPGKTK</sequence>
<comment type="caution">
    <text evidence="2">Lacks conserved residue(s) required for the propagation of feature annotation.</text>
</comment>
<accession>A0A131YF37</accession>
<keyword evidence="1" id="KW-1015">Disulfide bond</keyword>
<dbReference type="Pfam" id="PF00084">
    <property type="entry name" value="Sushi"/>
    <property type="match status" value="1"/>
</dbReference>
<dbReference type="InterPro" id="IPR035976">
    <property type="entry name" value="Sushi/SCR/CCP_sf"/>
</dbReference>
<dbReference type="EMBL" id="GEDV01011851">
    <property type="protein sequence ID" value="JAP76706.1"/>
    <property type="molecule type" value="Transcribed_RNA"/>
</dbReference>
<proteinExistence type="predicted"/>
<evidence type="ECO:0000256" key="1">
    <source>
        <dbReference type="ARBA" id="ARBA00023157"/>
    </source>
</evidence>
<dbReference type="SMART" id="SM00032">
    <property type="entry name" value="CCP"/>
    <property type="match status" value="2"/>
</dbReference>